<dbReference type="InterPro" id="IPR055166">
    <property type="entry name" value="Transc_reg_Sar_Rot_HTH"/>
</dbReference>
<evidence type="ECO:0000259" key="6">
    <source>
        <dbReference type="PROSITE" id="PS50995"/>
    </source>
</evidence>
<dbReference type="GO" id="GO:0006950">
    <property type="term" value="P:response to stress"/>
    <property type="evidence" value="ECO:0007669"/>
    <property type="project" value="TreeGrafter"/>
</dbReference>
<dbReference type="Gene3D" id="1.10.10.10">
    <property type="entry name" value="Winged helix-like DNA-binding domain superfamily/Winged helix DNA-binding domain"/>
    <property type="match status" value="1"/>
</dbReference>
<name>A0A9E8HLP4_9ALTE</name>
<accession>A0A9E8HLP4</accession>
<dbReference type="PROSITE" id="PS50995">
    <property type="entry name" value="HTH_MARR_2"/>
    <property type="match status" value="1"/>
</dbReference>
<dbReference type="InterPro" id="IPR036388">
    <property type="entry name" value="WH-like_DNA-bd_sf"/>
</dbReference>
<dbReference type="InterPro" id="IPR039422">
    <property type="entry name" value="MarR/SlyA-like"/>
</dbReference>
<reference evidence="7" key="1">
    <citation type="submission" date="2022-07" db="EMBL/GenBank/DDBJ databases">
        <title>Alkalimarinus sp. nov., isolated from gut of a Alitta virens.</title>
        <authorList>
            <person name="Yang A.I."/>
            <person name="Shin N.-R."/>
        </authorList>
    </citation>
    <scope>NUCLEOTIDE SEQUENCE</scope>
    <source>
        <strain evidence="7">FA028</strain>
    </source>
</reference>
<comment type="subcellular location">
    <subcellularLocation>
        <location evidence="1">Cytoplasm</location>
    </subcellularLocation>
</comment>
<dbReference type="PRINTS" id="PR00598">
    <property type="entry name" value="HTHMARR"/>
</dbReference>
<gene>
    <name evidence="7" type="ORF">NNL22_07435</name>
</gene>
<dbReference type="InterPro" id="IPR036390">
    <property type="entry name" value="WH_DNA-bd_sf"/>
</dbReference>
<dbReference type="GO" id="GO:0005737">
    <property type="term" value="C:cytoplasm"/>
    <property type="evidence" value="ECO:0007669"/>
    <property type="project" value="UniProtKB-SubCell"/>
</dbReference>
<feature type="domain" description="HTH marR-type" evidence="6">
    <location>
        <begin position="16"/>
        <end position="158"/>
    </location>
</feature>
<dbReference type="InterPro" id="IPR000835">
    <property type="entry name" value="HTH_MarR-typ"/>
</dbReference>
<proteinExistence type="predicted"/>
<evidence type="ECO:0000256" key="5">
    <source>
        <dbReference type="ARBA" id="ARBA00023163"/>
    </source>
</evidence>
<keyword evidence="8" id="KW-1185">Reference proteome</keyword>
<sequence>MNKHQVPTDQDPLKLDNQICFLLYTASRKMTAAYRPLLTKLGLTYPQYLVMLVLWEYFGAEAGSKQGIKVSVISQKLQLDNGTLTPLLKRLEAQGLVTRSRDLEDERVVRIGLTDQGITLKSSAAKVPATMLCDSGLNPEQFLQIYSELKSVLNKIPGM</sequence>
<dbReference type="RefSeq" id="WP_251811845.1">
    <property type="nucleotide sequence ID" value="NZ_CP101527.1"/>
</dbReference>
<dbReference type="PANTHER" id="PTHR33164:SF5">
    <property type="entry name" value="ORGANIC HYDROPEROXIDE RESISTANCE TRANSCRIPTIONAL REGULATOR"/>
    <property type="match status" value="1"/>
</dbReference>
<dbReference type="Pfam" id="PF22381">
    <property type="entry name" value="Staph_reg_Sar_Rot"/>
    <property type="match status" value="1"/>
</dbReference>
<dbReference type="GO" id="GO:0003677">
    <property type="term" value="F:DNA binding"/>
    <property type="evidence" value="ECO:0007669"/>
    <property type="project" value="UniProtKB-KW"/>
</dbReference>
<dbReference type="FunFam" id="1.10.10.10:FF:000163">
    <property type="entry name" value="MarR family transcriptional regulator"/>
    <property type="match status" value="1"/>
</dbReference>
<protein>
    <submittedName>
        <fullName evidence="7">MarR family transcriptional regulator</fullName>
    </submittedName>
</protein>
<evidence type="ECO:0000313" key="8">
    <source>
        <dbReference type="Proteomes" id="UP001164472"/>
    </source>
</evidence>
<dbReference type="AlphaFoldDB" id="A0A9E8HLP4"/>
<dbReference type="Proteomes" id="UP001164472">
    <property type="component" value="Chromosome"/>
</dbReference>
<dbReference type="KEGG" id="asem:NNL22_07435"/>
<evidence type="ECO:0000256" key="3">
    <source>
        <dbReference type="ARBA" id="ARBA00023015"/>
    </source>
</evidence>
<organism evidence="7 8">
    <name type="scientific">Alkalimarinus sediminis</name>
    <dbReference type="NCBI Taxonomy" id="1632866"/>
    <lineage>
        <taxon>Bacteria</taxon>
        <taxon>Pseudomonadati</taxon>
        <taxon>Pseudomonadota</taxon>
        <taxon>Gammaproteobacteria</taxon>
        <taxon>Alteromonadales</taxon>
        <taxon>Alteromonadaceae</taxon>
        <taxon>Alkalimarinus</taxon>
    </lineage>
</organism>
<dbReference type="SUPFAM" id="SSF46785">
    <property type="entry name" value="Winged helix' DNA-binding domain"/>
    <property type="match status" value="1"/>
</dbReference>
<keyword evidence="2" id="KW-0963">Cytoplasm</keyword>
<dbReference type="EMBL" id="CP101527">
    <property type="protein sequence ID" value="UZW76412.1"/>
    <property type="molecule type" value="Genomic_DNA"/>
</dbReference>
<dbReference type="GO" id="GO:0003700">
    <property type="term" value="F:DNA-binding transcription factor activity"/>
    <property type="evidence" value="ECO:0007669"/>
    <property type="project" value="InterPro"/>
</dbReference>
<evidence type="ECO:0000256" key="4">
    <source>
        <dbReference type="ARBA" id="ARBA00023125"/>
    </source>
</evidence>
<dbReference type="SMART" id="SM00347">
    <property type="entry name" value="HTH_MARR"/>
    <property type="match status" value="1"/>
</dbReference>
<keyword evidence="5" id="KW-0804">Transcription</keyword>
<keyword evidence="3" id="KW-0805">Transcription regulation</keyword>
<evidence type="ECO:0000256" key="2">
    <source>
        <dbReference type="ARBA" id="ARBA00022490"/>
    </source>
</evidence>
<dbReference type="PANTHER" id="PTHR33164">
    <property type="entry name" value="TRANSCRIPTIONAL REGULATOR, MARR FAMILY"/>
    <property type="match status" value="1"/>
</dbReference>
<evidence type="ECO:0000256" key="1">
    <source>
        <dbReference type="ARBA" id="ARBA00004496"/>
    </source>
</evidence>
<evidence type="ECO:0000313" key="7">
    <source>
        <dbReference type="EMBL" id="UZW76412.1"/>
    </source>
</evidence>
<keyword evidence="4" id="KW-0238">DNA-binding</keyword>